<accession>M1DA68</accession>
<organism evidence="1 2">
    <name type="scientific">Solanum tuberosum</name>
    <name type="common">Potato</name>
    <dbReference type="NCBI Taxonomy" id="4113"/>
    <lineage>
        <taxon>Eukaryota</taxon>
        <taxon>Viridiplantae</taxon>
        <taxon>Streptophyta</taxon>
        <taxon>Embryophyta</taxon>
        <taxon>Tracheophyta</taxon>
        <taxon>Spermatophyta</taxon>
        <taxon>Magnoliopsida</taxon>
        <taxon>eudicotyledons</taxon>
        <taxon>Gunneridae</taxon>
        <taxon>Pentapetalae</taxon>
        <taxon>asterids</taxon>
        <taxon>lamiids</taxon>
        <taxon>Solanales</taxon>
        <taxon>Solanaceae</taxon>
        <taxon>Solanoideae</taxon>
        <taxon>Solaneae</taxon>
        <taxon>Solanum</taxon>
    </lineage>
</organism>
<sequence length="375" mass="41597">MPMREFHALHRNICTLKDLPVGQHHSWMIAWSMGGLTKRRGASEECAPFGELEDTLATRQSPLARVLGSPTDPMSIKCMSPIASDPGYYDMGCVKGLGTKRIDFPIFEGRRDPEAYLDWEWQCEKIFQRHDLRGPEQPLYALGHLKGLALGWWTQEERLRALQGNTHPLAWEGLKGLMRFKYVPKRYTKLFNVDPRRPVLRTKVGICGALGLDLILDDGYNLNYITPEVDSYVGTSMIDGRTQVPAKDPTIKGVMDALTGCSNIQGKKDLSCGSQGTIANLNAFTSTNEQSVNVSLSICEPIISLPCIDNVLVENVDTLADPIDDRIDSSSKIDLCPPSVDTYALNASSLFYNDCFDQPICECSSLVEGSCNVIK</sequence>
<evidence type="ECO:0000313" key="2">
    <source>
        <dbReference type="Proteomes" id="UP000011115"/>
    </source>
</evidence>
<keyword evidence="2" id="KW-1185">Reference proteome</keyword>
<dbReference type="HOGENOM" id="CLU_919529_0_0_1"/>
<dbReference type="AlphaFoldDB" id="M1DA68"/>
<reference evidence="2" key="1">
    <citation type="journal article" date="2011" name="Nature">
        <title>Genome sequence and analysis of the tuber crop potato.</title>
        <authorList>
            <consortium name="The Potato Genome Sequencing Consortium"/>
        </authorList>
    </citation>
    <scope>NUCLEOTIDE SEQUENCE [LARGE SCALE GENOMIC DNA]</scope>
    <source>
        <strain evidence="2">cv. DM1-3 516 R44</strain>
    </source>
</reference>
<dbReference type="EnsemblPlants" id="PGSC0003DMT400085744">
    <property type="protein sequence ID" value="PGSC0003DMT400085744"/>
    <property type="gene ID" value="PGSC0003DMG400035315"/>
</dbReference>
<dbReference type="Gramene" id="PGSC0003DMT400085744">
    <property type="protein sequence ID" value="PGSC0003DMT400085744"/>
    <property type="gene ID" value="PGSC0003DMG400035315"/>
</dbReference>
<dbReference type="PaxDb" id="4113-PGSC0003DMT400085744"/>
<dbReference type="InParanoid" id="M1DA68"/>
<reference evidence="1" key="2">
    <citation type="submission" date="2015-06" db="UniProtKB">
        <authorList>
            <consortium name="EnsemblPlants"/>
        </authorList>
    </citation>
    <scope>IDENTIFICATION</scope>
    <source>
        <strain evidence="1">DM1-3 516 R44</strain>
    </source>
</reference>
<name>M1DA68_SOLTU</name>
<proteinExistence type="predicted"/>
<dbReference type="Proteomes" id="UP000011115">
    <property type="component" value="Unassembled WGS sequence"/>
</dbReference>
<protein>
    <submittedName>
        <fullName evidence="1">Uncharacterized protein</fullName>
    </submittedName>
</protein>
<evidence type="ECO:0000313" key="1">
    <source>
        <dbReference type="EnsemblPlants" id="PGSC0003DMT400085744"/>
    </source>
</evidence>